<comment type="similarity">
    <text evidence="3 4">Belongs to the RlpA family.</text>
</comment>
<comment type="function">
    <text evidence="3">Lytic transglycosylase with a strong preference for naked glycan strands that lack stem peptides.</text>
</comment>
<keyword evidence="7" id="KW-1185">Reference proteome</keyword>
<dbReference type="Gene3D" id="2.40.40.10">
    <property type="entry name" value="RlpA-like domain"/>
    <property type="match status" value="1"/>
</dbReference>
<gene>
    <name evidence="3" type="primary">rlpA</name>
    <name evidence="6" type="ORF">CBY09_21720</name>
</gene>
<keyword evidence="2 3" id="KW-0961">Cell wall biogenesis/degradation</keyword>
<evidence type="ECO:0000259" key="5">
    <source>
        <dbReference type="Pfam" id="PF03330"/>
    </source>
</evidence>
<dbReference type="OrthoDB" id="9779128at2"/>
<dbReference type="Pfam" id="PF03330">
    <property type="entry name" value="DPBB_1"/>
    <property type="match status" value="1"/>
</dbReference>
<dbReference type="AlphaFoldDB" id="A0A235EGQ7"/>
<dbReference type="EMBL" id="NOIG01000013">
    <property type="protein sequence ID" value="OYD48160.1"/>
    <property type="molecule type" value="Genomic_DNA"/>
</dbReference>
<dbReference type="InterPro" id="IPR012997">
    <property type="entry name" value="RplA"/>
</dbReference>
<organism evidence="6 7">
    <name type="scientific">Acidovorax kalamii</name>
    <dbReference type="NCBI Taxonomy" id="2004485"/>
    <lineage>
        <taxon>Bacteria</taxon>
        <taxon>Pseudomonadati</taxon>
        <taxon>Pseudomonadota</taxon>
        <taxon>Betaproteobacteria</taxon>
        <taxon>Burkholderiales</taxon>
        <taxon>Comamonadaceae</taxon>
        <taxon>Acidovorax</taxon>
    </lineage>
</organism>
<dbReference type="InterPro" id="IPR036908">
    <property type="entry name" value="RlpA-like_sf"/>
</dbReference>
<comment type="caution">
    <text evidence="6">The sequence shown here is derived from an EMBL/GenBank/DDBJ whole genome shotgun (WGS) entry which is preliminary data.</text>
</comment>
<dbReference type="HAMAP" id="MF_02071">
    <property type="entry name" value="RlpA"/>
    <property type="match status" value="1"/>
</dbReference>
<dbReference type="PANTHER" id="PTHR34183:SF1">
    <property type="entry name" value="ENDOLYTIC PEPTIDOGLYCAN TRANSGLYCOSYLASE RLPA"/>
    <property type="match status" value="1"/>
</dbReference>
<dbReference type="GO" id="GO:0008932">
    <property type="term" value="F:lytic endotransglycosylase activity"/>
    <property type="evidence" value="ECO:0007669"/>
    <property type="project" value="UniProtKB-UniRule"/>
</dbReference>
<keyword evidence="6" id="KW-0449">Lipoprotein</keyword>
<dbReference type="PANTHER" id="PTHR34183">
    <property type="entry name" value="ENDOLYTIC PEPTIDOGLYCAN TRANSGLYCOSYLASE RLPA"/>
    <property type="match status" value="1"/>
</dbReference>
<feature type="domain" description="RlpA-like protein double-psi beta-barrel" evidence="5">
    <location>
        <begin position="88"/>
        <end position="175"/>
    </location>
</feature>
<protein>
    <recommendedName>
        <fullName evidence="3">Endolytic peptidoglycan transglycosylase RlpA</fullName>
        <ecNumber evidence="3">4.2.2.-</ecNumber>
    </recommendedName>
</protein>
<evidence type="ECO:0000256" key="1">
    <source>
        <dbReference type="ARBA" id="ARBA00023239"/>
    </source>
</evidence>
<sequence>MGWGGLPLPARCGSLQGLAGHAACVGLLWALVTAPALAQGLSAEADALAPHLLTVPGEAMLIDPPPPPPLPPPGGDASSLGLVTADEVGLASWYGAQFHRRRTASGERFDMRALTAAHPTLPFGSRVCVRSQATGRTVVVRINDRGPHVRNRVIDLSRGAAEALGMIGLGLKPVELFALDEDEKDCPAAP</sequence>
<dbReference type="InterPro" id="IPR009009">
    <property type="entry name" value="RlpA-like_DPBB"/>
</dbReference>
<proteinExistence type="inferred from homology"/>
<dbReference type="Proteomes" id="UP000215441">
    <property type="component" value="Unassembled WGS sequence"/>
</dbReference>
<keyword evidence="1 3" id="KW-0456">Lyase</keyword>
<dbReference type="GO" id="GO:0071555">
    <property type="term" value="P:cell wall organization"/>
    <property type="evidence" value="ECO:0007669"/>
    <property type="project" value="UniProtKB-KW"/>
</dbReference>
<evidence type="ECO:0000313" key="7">
    <source>
        <dbReference type="Proteomes" id="UP000215441"/>
    </source>
</evidence>
<dbReference type="InterPro" id="IPR034718">
    <property type="entry name" value="RlpA"/>
</dbReference>
<reference evidence="6 7" key="1">
    <citation type="submission" date="2017-07" db="EMBL/GenBank/DDBJ databases">
        <title>Acidovorax KNDSW TSA 6 genome sequence and assembly.</title>
        <authorList>
            <person name="Mayilraj S."/>
        </authorList>
    </citation>
    <scope>NUCLEOTIDE SEQUENCE [LARGE SCALE GENOMIC DNA]</scope>
    <source>
        <strain evidence="6 7">KNDSW-TSA6</strain>
    </source>
</reference>
<accession>A0A235EGQ7</accession>
<dbReference type="SUPFAM" id="SSF50685">
    <property type="entry name" value="Barwin-like endoglucanases"/>
    <property type="match status" value="1"/>
</dbReference>
<evidence type="ECO:0000256" key="4">
    <source>
        <dbReference type="RuleBase" id="RU003495"/>
    </source>
</evidence>
<name>A0A235EGQ7_9BURK</name>
<dbReference type="RefSeq" id="WP_094291647.1">
    <property type="nucleotide sequence ID" value="NZ_NOIG01000013.1"/>
</dbReference>
<evidence type="ECO:0000313" key="6">
    <source>
        <dbReference type="EMBL" id="OYD48160.1"/>
    </source>
</evidence>
<dbReference type="GO" id="GO:0000270">
    <property type="term" value="P:peptidoglycan metabolic process"/>
    <property type="evidence" value="ECO:0007669"/>
    <property type="project" value="UniProtKB-UniRule"/>
</dbReference>
<evidence type="ECO:0000256" key="3">
    <source>
        <dbReference type="HAMAP-Rule" id="MF_02071"/>
    </source>
</evidence>
<dbReference type="EC" id="4.2.2.-" evidence="3"/>
<dbReference type="CDD" id="cd22268">
    <property type="entry name" value="DPBB_RlpA-like"/>
    <property type="match status" value="1"/>
</dbReference>
<evidence type="ECO:0000256" key="2">
    <source>
        <dbReference type="ARBA" id="ARBA00023316"/>
    </source>
</evidence>
<dbReference type="NCBIfam" id="TIGR00413">
    <property type="entry name" value="rlpA"/>
    <property type="match status" value="1"/>
</dbReference>